<comment type="caution">
    <text evidence="1">The sequence shown here is derived from an EMBL/GenBank/DDBJ whole genome shotgun (WGS) entry which is preliminary data.</text>
</comment>
<gene>
    <name evidence="1" type="ORF">MKW98_011088</name>
</gene>
<dbReference type="EMBL" id="JAJJMB010001160">
    <property type="protein sequence ID" value="KAI3958400.1"/>
    <property type="molecule type" value="Genomic_DNA"/>
</dbReference>
<feature type="non-terminal residue" evidence="1">
    <location>
        <position position="65"/>
    </location>
</feature>
<dbReference type="AlphaFoldDB" id="A0AAD4TI61"/>
<organism evidence="1 2">
    <name type="scientific">Papaver atlanticum</name>
    <dbReference type="NCBI Taxonomy" id="357466"/>
    <lineage>
        <taxon>Eukaryota</taxon>
        <taxon>Viridiplantae</taxon>
        <taxon>Streptophyta</taxon>
        <taxon>Embryophyta</taxon>
        <taxon>Tracheophyta</taxon>
        <taxon>Spermatophyta</taxon>
        <taxon>Magnoliopsida</taxon>
        <taxon>Ranunculales</taxon>
        <taxon>Papaveraceae</taxon>
        <taxon>Papaveroideae</taxon>
        <taxon>Papaver</taxon>
    </lineage>
</organism>
<keyword evidence="2" id="KW-1185">Reference proteome</keyword>
<reference evidence="1" key="1">
    <citation type="submission" date="2022-04" db="EMBL/GenBank/DDBJ databases">
        <title>A functionally conserved STORR gene fusion in Papaver species that diverged 16.8 million years ago.</title>
        <authorList>
            <person name="Catania T."/>
        </authorList>
    </citation>
    <scope>NUCLEOTIDE SEQUENCE</scope>
    <source>
        <strain evidence="1">S-188037</strain>
    </source>
</reference>
<proteinExistence type="predicted"/>
<evidence type="ECO:0000313" key="1">
    <source>
        <dbReference type="EMBL" id="KAI3958400.1"/>
    </source>
</evidence>
<sequence>MEAASDHQQKAGCLLDFTIKLKEPERKKRKYKRKVTLAEEVNVKKSKGLHLGSHVSSRGGAVVTD</sequence>
<accession>A0AAD4TI61</accession>
<name>A0AAD4TI61_9MAGN</name>
<dbReference type="Proteomes" id="UP001202328">
    <property type="component" value="Unassembled WGS sequence"/>
</dbReference>
<protein>
    <submittedName>
        <fullName evidence="1">Uncharacterized protein</fullName>
    </submittedName>
</protein>
<evidence type="ECO:0000313" key="2">
    <source>
        <dbReference type="Proteomes" id="UP001202328"/>
    </source>
</evidence>